<proteinExistence type="predicted"/>
<reference evidence="1" key="1">
    <citation type="submission" date="2021-02" db="EMBL/GenBank/DDBJ databases">
        <authorList>
            <person name="Nowell W R."/>
        </authorList>
    </citation>
    <scope>NUCLEOTIDE SEQUENCE</scope>
</reference>
<protein>
    <submittedName>
        <fullName evidence="1">Uncharacterized protein</fullName>
    </submittedName>
</protein>
<dbReference type="Proteomes" id="UP000663882">
    <property type="component" value="Unassembled WGS sequence"/>
</dbReference>
<organism evidence="1 2">
    <name type="scientific">Rotaria sordida</name>
    <dbReference type="NCBI Taxonomy" id="392033"/>
    <lineage>
        <taxon>Eukaryota</taxon>
        <taxon>Metazoa</taxon>
        <taxon>Spiralia</taxon>
        <taxon>Gnathifera</taxon>
        <taxon>Rotifera</taxon>
        <taxon>Eurotatoria</taxon>
        <taxon>Bdelloidea</taxon>
        <taxon>Philodinida</taxon>
        <taxon>Philodinidae</taxon>
        <taxon>Rotaria</taxon>
    </lineage>
</organism>
<name>A0A814W936_9BILA</name>
<accession>A0A814W936</accession>
<evidence type="ECO:0000313" key="2">
    <source>
        <dbReference type="Proteomes" id="UP000663882"/>
    </source>
</evidence>
<dbReference type="AlphaFoldDB" id="A0A814W936"/>
<sequence>MTAADRALNFASAGITNAHLYFPKYFGFALIYNGTVREFIYFRLHKTTIENFFNKQHTPVTFCWNLKSNKAHLHHILDHNNYFKRIFSISINGNISNTLPCDKHETFMYISPYDRTDRCSTDENSLNSIRIMFSDECHPLPYSKLLHADALIGLISGDTTMDT</sequence>
<evidence type="ECO:0000313" key="1">
    <source>
        <dbReference type="EMBL" id="CAF1199059.1"/>
    </source>
</evidence>
<comment type="caution">
    <text evidence="1">The sequence shown here is derived from an EMBL/GenBank/DDBJ whole genome shotgun (WGS) entry which is preliminary data.</text>
</comment>
<gene>
    <name evidence="1" type="ORF">RFH988_LOCUS24496</name>
</gene>
<dbReference type="EMBL" id="CAJNOO010001792">
    <property type="protein sequence ID" value="CAF1199059.1"/>
    <property type="molecule type" value="Genomic_DNA"/>
</dbReference>